<comment type="similarity">
    <text evidence="1 5 6">Belongs to the bacterial ribosomal protein bL35 family.</text>
</comment>
<evidence type="ECO:0000313" key="9">
    <source>
        <dbReference type="Proteomes" id="UP000010880"/>
    </source>
</evidence>
<keyword evidence="2 5" id="KW-0689">Ribosomal protein</keyword>
<dbReference type="GO" id="GO:0006412">
    <property type="term" value="P:translation"/>
    <property type="evidence" value="ECO:0007669"/>
    <property type="project" value="UniProtKB-UniRule"/>
</dbReference>
<name>L0KBQ4_HALHC</name>
<dbReference type="OrthoDB" id="47476at2"/>
<evidence type="ECO:0000256" key="1">
    <source>
        <dbReference type="ARBA" id="ARBA00006598"/>
    </source>
</evidence>
<dbReference type="NCBIfam" id="TIGR00001">
    <property type="entry name" value="rpmI_bact"/>
    <property type="match status" value="1"/>
</dbReference>
<evidence type="ECO:0000256" key="3">
    <source>
        <dbReference type="ARBA" id="ARBA00023274"/>
    </source>
</evidence>
<dbReference type="KEGG" id="hhl:Halha_2094"/>
<evidence type="ECO:0000313" key="8">
    <source>
        <dbReference type="EMBL" id="AGB41980.1"/>
    </source>
</evidence>
<dbReference type="PANTHER" id="PTHR33343:SF1">
    <property type="entry name" value="LARGE RIBOSOMAL SUBUNIT PROTEIN BL35M"/>
    <property type="match status" value="1"/>
</dbReference>
<evidence type="ECO:0000256" key="7">
    <source>
        <dbReference type="SAM" id="MobiDB-lite"/>
    </source>
</evidence>
<evidence type="ECO:0000256" key="4">
    <source>
        <dbReference type="ARBA" id="ARBA00071664"/>
    </source>
</evidence>
<dbReference type="RefSeq" id="WP_015327694.1">
    <property type="nucleotide sequence ID" value="NC_019978.1"/>
</dbReference>
<dbReference type="SUPFAM" id="SSF143034">
    <property type="entry name" value="L35p-like"/>
    <property type="match status" value="1"/>
</dbReference>
<dbReference type="PANTHER" id="PTHR33343">
    <property type="entry name" value="54S RIBOSOMAL PROTEIN BL35M"/>
    <property type="match status" value="1"/>
</dbReference>
<dbReference type="GO" id="GO:0003735">
    <property type="term" value="F:structural constituent of ribosome"/>
    <property type="evidence" value="ECO:0007669"/>
    <property type="project" value="InterPro"/>
</dbReference>
<dbReference type="FunFam" id="4.10.410.60:FF:000001">
    <property type="entry name" value="50S ribosomal protein L35"/>
    <property type="match status" value="1"/>
</dbReference>
<protein>
    <recommendedName>
        <fullName evidence="4 5">Large ribosomal subunit protein bL35</fullName>
    </recommendedName>
</protein>
<dbReference type="eggNOG" id="COG0291">
    <property type="taxonomic scope" value="Bacteria"/>
</dbReference>
<feature type="region of interest" description="Disordered" evidence="7">
    <location>
        <begin position="1"/>
        <end position="51"/>
    </location>
</feature>
<evidence type="ECO:0000256" key="2">
    <source>
        <dbReference type="ARBA" id="ARBA00022980"/>
    </source>
</evidence>
<dbReference type="PROSITE" id="PS00936">
    <property type="entry name" value="RIBOSOMAL_L35"/>
    <property type="match status" value="1"/>
</dbReference>
<evidence type="ECO:0000256" key="6">
    <source>
        <dbReference type="RuleBase" id="RU000568"/>
    </source>
</evidence>
<dbReference type="STRING" id="748449.Halha_2094"/>
<dbReference type="AlphaFoldDB" id="L0KBQ4"/>
<dbReference type="InterPro" id="IPR021137">
    <property type="entry name" value="Ribosomal_bL35-like"/>
</dbReference>
<dbReference type="HAMAP" id="MF_00514">
    <property type="entry name" value="Ribosomal_bL35"/>
    <property type="match status" value="1"/>
</dbReference>
<organism evidence="8 9">
    <name type="scientific">Halobacteroides halobius (strain ATCC 35273 / DSM 5150 / MD-1)</name>
    <dbReference type="NCBI Taxonomy" id="748449"/>
    <lineage>
        <taxon>Bacteria</taxon>
        <taxon>Bacillati</taxon>
        <taxon>Bacillota</taxon>
        <taxon>Clostridia</taxon>
        <taxon>Halanaerobiales</taxon>
        <taxon>Halobacteroidaceae</taxon>
        <taxon>Halobacteroides</taxon>
    </lineage>
</organism>
<evidence type="ECO:0000256" key="5">
    <source>
        <dbReference type="HAMAP-Rule" id="MF_00514"/>
    </source>
</evidence>
<gene>
    <name evidence="5" type="primary">rpmI</name>
    <name evidence="8" type="ordered locus">Halha_2094</name>
</gene>
<dbReference type="HOGENOM" id="CLU_169643_4_2_9"/>
<proteinExistence type="inferred from homology"/>
<feature type="compositionally biased region" description="Basic residues" evidence="7">
    <location>
        <begin position="1"/>
        <end position="44"/>
    </location>
</feature>
<dbReference type="Pfam" id="PF01632">
    <property type="entry name" value="Ribosomal_L35p"/>
    <property type="match status" value="1"/>
</dbReference>
<sequence>MGKMKSHKGSKKRFKKTGKGKFKRKKGFKNHLNTKKSANRKRKLNKDATVKKCDQKRLEKLLPYE</sequence>
<keyword evidence="3 5" id="KW-0687">Ribonucleoprotein</keyword>
<dbReference type="Gene3D" id="4.10.410.60">
    <property type="match status" value="1"/>
</dbReference>
<dbReference type="Proteomes" id="UP000010880">
    <property type="component" value="Chromosome"/>
</dbReference>
<reference evidence="9" key="1">
    <citation type="submission" date="2012-02" db="EMBL/GenBank/DDBJ databases">
        <title>The complete genome of Halobacteroides halobius DSM 5150.</title>
        <authorList>
            <person name="Lucas S."/>
            <person name="Copeland A."/>
            <person name="Lapidus A."/>
            <person name="Glavina del Rio T."/>
            <person name="Dalin E."/>
            <person name="Tice H."/>
            <person name="Bruce D."/>
            <person name="Goodwin L."/>
            <person name="Pitluck S."/>
            <person name="Peters L."/>
            <person name="Mikhailova N."/>
            <person name="Gu W."/>
            <person name="Kyrpides N."/>
            <person name="Mavromatis K."/>
            <person name="Ivanova N."/>
            <person name="Brettin T."/>
            <person name="Detter J.C."/>
            <person name="Han C."/>
            <person name="Larimer F."/>
            <person name="Land M."/>
            <person name="Hauser L."/>
            <person name="Markowitz V."/>
            <person name="Cheng J.-F."/>
            <person name="Hugenholtz P."/>
            <person name="Woyke T."/>
            <person name="Wu D."/>
            <person name="Tindall B."/>
            <person name="Pomrenke H."/>
            <person name="Brambilla E."/>
            <person name="Klenk H.-P."/>
            <person name="Eisen J.A."/>
        </authorList>
    </citation>
    <scope>NUCLEOTIDE SEQUENCE [LARGE SCALE GENOMIC DNA]</scope>
    <source>
        <strain evidence="9">ATCC 35273 / DSM 5150 / MD-1</strain>
    </source>
</reference>
<dbReference type="GO" id="GO:0015934">
    <property type="term" value="C:large ribosomal subunit"/>
    <property type="evidence" value="ECO:0007669"/>
    <property type="project" value="TreeGrafter"/>
</dbReference>
<dbReference type="PRINTS" id="PR00064">
    <property type="entry name" value="RIBOSOMALL35"/>
</dbReference>
<dbReference type="EMBL" id="CP003359">
    <property type="protein sequence ID" value="AGB41980.1"/>
    <property type="molecule type" value="Genomic_DNA"/>
</dbReference>
<dbReference type="InterPro" id="IPR001706">
    <property type="entry name" value="Ribosomal_bL35"/>
</dbReference>
<dbReference type="InterPro" id="IPR037229">
    <property type="entry name" value="Ribosomal_bL35_sf"/>
</dbReference>
<accession>L0KBQ4</accession>
<dbReference type="InterPro" id="IPR018265">
    <property type="entry name" value="Ribosomal_bL35_CS"/>
</dbReference>
<keyword evidence="9" id="KW-1185">Reference proteome</keyword>